<reference evidence="3 4" key="1">
    <citation type="submission" date="2019-09" db="EMBL/GenBank/DDBJ databases">
        <title>Chitinophaga ginsengihumi sp. nov., isolated from soil of ginseng rhizosphere.</title>
        <authorList>
            <person name="Lee J."/>
        </authorList>
    </citation>
    <scope>NUCLEOTIDE SEQUENCE [LARGE SCALE GENOMIC DNA]</scope>
    <source>
        <strain evidence="3 4">BN140078</strain>
    </source>
</reference>
<gene>
    <name evidence="3" type="ORF">F0L74_17335</name>
</gene>
<feature type="signal peptide" evidence="1">
    <location>
        <begin position="1"/>
        <end position="19"/>
    </location>
</feature>
<proteinExistence type="predicted"/>
<dbReference type="InterPro" id="IPR052557">
    <property type="entry name" value="CAP/Cytokinesis_protein"/>
</dbReference>
<protein>
    <recommendedName>
        <fullName evidence="2">Transglutaminase-like domain-containing protein</fullName>
    </recommendedName>
</protein>
<dbReference type="GO" id="GO:0005737">
    <property type="term" value="C:cytoplasm"/>
    <property type="evidence" value="ECO:0007669"/>
    <property type="project" value="TreeGrafter"/>
</dbReference>
<evidence type="ECO:0000256" key="1">
    <source>
        <dbReference type="SAM" id="SignalP"/>
    </source>
</evidence>
<organism evidence="3 4">
    <name type="scientific">Chitinophaga agrisoli</name>
    <dbReference type="NCBI Taxonomy" id="2607653"/>
    <lineage>
        <taxon>Bacteria</taxon>
        <taxon>Pseudomonadati</taxon>
        <taxon>Bacteroidota</taxon>
        <taxon>Chitinophagia</taxon>
        <taxon>Chitinophagales</taxon>
        <taxon>Chitinophagaceae</taxon>
        <taxon>Chitinophaga</taxon>
    </lineage>
</organism>
<dbReference type="Gene3D" id="3.10.620.30">
    <property type="match status" value="1"/>
</dbReference>
<evidence type="ECO:0000259" key="2">
    <source>
        <dbReference type="SMART" id="SM00460"/>
    </source>
</evidence>
<keyword evidence="4" id="KW-1185">Reference proteome</keyword>
<reference evidence="3 4" key="2">
    <citation type="submission" date="2019-09" db="EMBL/GenBank/DDBJ databases">
        <authorList>
            <person name="Jin C."/>
        </authorList>
    </citation>
    <scope>NUCLEOTIDE SEQUENCE [LARGE SCALE GENOMIC DNA]</scope>
    <source>
        <strain evidence="3 4">BN140078</strain>
    </source>
</reference>
<sequence>MRVMLLLAVLFGMTLNAQAQAPTAKPAPAFIIPDSVTHTPEQLSDYLAGHTSSARDFVKQLFTWITVHVSYDVAAMYQPGLYKDTADAANKTLATRQGVCQGYASLYYMVCRRAGIPVYLVAGYTQINGKLADAAHAWVAVNIDNTWYMTDPTWGAGALVNGQFVRRANGSFFLVQPGNFVKTHMPFDPLFQLLEHPFRQEEFRDNNWALAASRPVFHYQDSLAIYNKEDQLSRYQHTADRIIRNGITNTFTGTQLQYLQNAVAAMQQNKTIDARNGVVHRYNSSGDHYNMAVNQFNEYVNYRNNQFRPSRPDAEIRGMIDSIASSLQLSKQELSGLEGPDAELGKNIQALRDSQTGLEKRVEEEQAFVTKYLKTGKLFRKTLFYKIRGFGG</sequence>
<dbReference type="Pfam" id="PF01841">
    <property type="entry name" value="Transglut_core"/>
    <property type="match status" value="1"/>
</dbReference>
<dbReference type="PANTHER" id="PTHR46333">
    <property type="entry name" value="CYTOKINESIS PROTEIN 3"/>
    <property type="match status" value="1"/>
</dbReference>
<comment type="caution">
    <text evidence="3">The sequence shown here is derived from an EMBL/GenBank/DDBJ whole genome shotgun (WGS) entry which is preliminary data.</text>
</comment>
<dbReference type="InterPro" id="IPR038765">
    <property type="entry name" value="Papain-like_cys_pep_sf"/>
</dbReference>
<dbReference type="AlphaFoldDB" id="A0A5B2VTJ1"/>
<evidence type="ECO:0000313" key="4">
    <source>
        <dbReference type="Proteomes" id="UP000324611"/>
    </source>
</evidence>
<accession>A0A5B2VTJ1</accession>
<feature type="domain" description="Transglutaminase-like" evidence="2">
    <location>
        <begin position="92"/>
        <end position="154"/>
    </location>
</feature>
<dbReference type="SMART" id="SM00460">
    <property type="entry name" value="TGc"/>
    <property type="match status" value="1"/>
</dbReference>
<dbReference type="Proteomes" id="UP000324611">
    <property type="component" value="Unassembled WGS sequence"/>
</dbReference>
<dbReference type="SUPFAM" id="SSF54001">
    <property type="entry name" value="Cysteine proteinases"/>
    <property type="match status" value="1"/>
</dbReference>
<dbReference type="InterPro" id="IPR002931">
    <property type="entry name" value="Transglutaminase-like"/>
</dbReference>
<keyword evidence="1" id="KW-0732">Signal</keyword>
<dbReference type="PANTHER" id="PTHR46333:SF2">
    <property type="entry name" value="CYTOKINESIS PROTEIN 3"/>
    <property type="match status" value="1"/>
</dbReference>
<evidence type="ECO:0000313" key="3">
    <source>
        <dbReference type="EMBL" id="KAA2241642.1"/>
    </source>
</evidence>
<feature type="chain" id="PRO_5022800452" description="Transglutaminase-like domain-containing protein" evidence="1">
    <location>
        <begin position="20"/>
        <end position="392"/>
    </location>
</feature>
<name>A0A5B2VTJ1_9BACT</name>
<dbReference type="EMBL" id="VUOC01000003">
    <property type="protein sequence ID" value="KAA2241642.1"/>
    <property type="molecule type" value="Genomic_DNA"/>
</dbReference>
<dbReference type="RefSeq" id="WP_149839149.1">
    <property type="nucleotide sequence ID" value="NZ_VUOC01000003.1"/>
</dbReference>